<dbReference type="InterPro" id="IPR041496">
    <property type="entry name" value="YitH/HolE_GNAT"/>
</dbReference>
<name>A0A8X6QN25_NEPPI</name>
<gene>
    <name evidence="2" type="primary">NCL1_38436</name>
    <name evidence="2" type="ORF">NPIL_682731</name>
</gene>
<dbReference type="Proteomes" id="UP000887013">
    <property type="component" value="Unassembled WGS sequence"/>
</dbReference>
<dbReference type="OrthoDB" id="5778821at2759"/>
<dbReference type="Pfam" id="PF18014">
    <property type="entry name" value="Acetyltransf_18"/>
    <property type="match status" value="1"/>
</dbReference>
<evidence type="ECO:0000313" key="2">
    <source>
        <dbReference type="EMBL" id="GFU33814.1"/>
    </source>
</evidence>
<evidence type="ECO:0000259" key="1">
    <source>
        <dbReference type="Pfam" id="PF18014"/>
    </source>
</evidence>
<sequence>MLQLSSVIVQRALNKNVIGNSVLPLVGKYIDRRYYNYIDENFTMLNNYIPNSVNPNVLNNNGLSENIEIEPYQEYLLPSIVQYDATIAGFERKPILELNCKEKDSQTFVAFNNGTCIGYGSIKRSCLGAGRVGPLFADDPVVAEALLKKLLESFPQRKGFAMMTLRDNIIANSFIRKLGNPEINTCIRLYSKEKLKTDRNRIYAVTDMNFSAV</sequence>
<dbReference type="PANTHER" id="PTHR47237:SF1">
    <property type="entry name" value="SLL0310 PROTEIN"/>
    <property type="match status" value="1"/>
</dbReference>
<comment type="caution">
    <text evidence="2">The sequence shown here is derived from an EMBL/GenBank/DDBJ whole genome shotgun (WGS) entry which is preliminary data.</text>
</comment>
<dbReference type="PANTHER" id="PTHR47237">
    <property type="entry name" value="SLL0310 PROTEIN"/>
    <property type="match status" value="1"/>
</dbReference>
<evidence type="ECO:0000313" key="3">
    <source>
        <dbReference type="Proteomes" id="UP000887013"/>
    </source>
</evidence>
<dbReference type="InterPro" id="IPR052729">
    <property type="entry name" value="Acyl/Acetyltrans_Enzymes"/>
</dbReference>
<proteinExistence type="predicted"/>
<protein>
    <submittedName>
        <fullName evidence="2">Acetyltransf_18 domain-containing protein</fullName>
    </submittedName>
</protein>
<feature type="domain" description="YitH/HolE acetyltransferase (GNAT)" evidence="1">
    <location>
        <begin position="80"/>
        <end position="204"/>
    </location>
</feature>
<organism evidence="2 3">
    <name type="scientific">Nephila pilipes</name>
    <name type="common">Giant wood spider</name>
    <name type="synonym">Nephila maculata</name>
    <dbReference type="NCBI Taxonomy" id="299642"/>
    <lineage>
        <taxon>Eukaryota</taxon>
        <taxon>Metazoa</taxon>
        <taxon>Ecdysozoa</taxon>
        <taxon>Arthropoda</taxon>
        <taxon>Chelicerata</taxon>
        <taxon>Arachnida</taxon>
        <taxon>Araneae</taxon>
        <taxon>Araneomorphae</taxon>
        <taxon>Entelegynae</taxon>
        <taxon>Araneoidea</taxon>
        <taxon>Nephilidae</taxon>
        <taxon>Nephila</taxon>
    </lineage>
</organism>
<accession>A0A8X6QN25</accession>
<dbReference type="EMBL" id="BMAW01034130">
    <property type="protein sequence ID" value="GFU33814.1"/>
    <property type="molecule type" value="Genomic_DNA"/>
</dbReference>
<dbReference type="AlphaFoldDB" id="A0A8X6QN25"/>
<keyword evidence="3" id="KW-1185">Reference proteome</keyword>
<dbReference type="Gene3D" id="3.40.630.90">
    <property type="match status" value="1"/>
</dbReference>
<reference evidence="2" key="1">
    <citation type="submission" date="2020-08" db="EMBL/GenBank/DDBJ databases">
        <title>Multicomponent nature underlies the extraordinary mechanical properties of spider dragline silk.</title>
        <authorList>
            <person name="Kono N."/>
            <person name="Nakamura H."/>
            <person name="Mori M."/>
            <person name="Yoshida Y."/>
            <person name="Ohtoshi R."/>
            <person name="Malay A.D."/>
            <person name="Moran D.A.P."/>
            <person name="Tomita M."/>
            <person name="Numata K."/>
            <person name="Arakawa K."/>
        </authorList>
    </citation>
    <scope>NUCLEOTIDE SEQUENCE</scope>
</reference>